<reference evidence="2 3" key="1">
    <citation type="journal article" date="2016" name="DNA Res.">
        <title>The draft genome of MD-2 pineapple using hybrid error correction of long reads.</title>
        <authorList>
            <person name="Redwan R.M."/>
            <person name="Saidin A."/>
            <person name="Kumar S.V."/>
        </authorList>
    </citation>
    <scope>NUCLEOTIDE SEQUENCE [LARGE SCALE GENOMIC DNA]</scope>
    <source>
        <strain evidence="3">cv. MD2</strain>
        <tissue evidence="2">Leaf</tissue>
    </source>
</reference>
<evidence type="ECO:0000313" key="3">
    <source>
        <dbReference type="Proteomes" id="UP000092600"/>
    </source>
</evidence>
<dbReference type="InterPro" id="IPR036163">
    <property type="entry name" value="HMA_dom_sf"/>
</dbReference>
<evidence type="ECO:0000256" key="1">
    <source>
        <dbReference type="SAM" id="MobiDB-lite"/>
    </source>
</evidence>
<evidence type="ECO:0008006" key="4">
    <source>
        <dbReference type="Google" id="ProtNLM"/>
    </source>
</evidence>
<feature type="region of interest" description="Disordered" evidence="1">
    <location>
        <begin position="1"/>
        <end position="22"/>
    </location>
</feature>
<dbReference type="Proteomes" id="UP000092600">
    <property type="component" value="Unassembled WGS sequence"/>
</dbReference>
<dbReference type="PANTHER" id="PTHR47294">
    <property type="entry name" value="OS08G0431150 PROTEIN"/>
    <property type="match status" value="1"/>
</dbReference>
<protein>
    <recommendedName>
        <fullName evidence="4">HMA domain-containing protein</fullName>
    </recommendedName>
</protein>
<dbReference type="GO" id="GO:0046872">
    <property type="term" value="F:metal ion binding"/>
    <property type="evidence" value="ECO:0007669"/>
    <property type="project" value="InterPro"/>
</dbReference>
<name>A0A199W7L4_ANACO</name>
<dbReference type="STRING" id="4615.A0A199W7L4"/>
<dbReference type="SUPFAM" id="SSF55008">
    <property type="entry name" value="HMA, heavy metal-associated domain"/>
    <property type="match status" value="1"/>
</dbReference>
<gene>
    <name evidence="2" type="ORF">ACMD2_17228</name>
</gene>
<dbReference type="AlphaFoldDB" id="A0A199W7L4"/>
<comment type="caution">
    <text evidence="2">The sequence shown here is derived from an EMBL/GenBank/DDBJ whole genome shotgun (WGS) entry which is preliminary data.</text>
</comment>
<evidence type="ECO:0000313" key="2">
    <source>
        <dbReference type="EMBL" id="OAY85447.1"/>
    </source>
</evidence>
<organism evidence="2 3">
    <name type="scientific">Ananas comosus</name>
    <name type="common">Pineapple</name>
    <name type="synonym">Ananas ananas</name>
    <dbReference type="NCBI Taxonomy" id="4615"/>
    <lineage>
        <taxon>Eukaryota</taxon>
        <taxon>Viridiplantae</taxon>
        <taxon>Streptophyta</taxon>
        <taxon>Embryophyta</taxon>
        <taxon>Tracheophyta</taxon>
        <taxon>Spermatophyta</taxon>
        <taxon>Magnoliopsida</taxon>
        <taxon>Liliopsida</taxon>
        <taxon>Poales</taxon>
        <taxon>Bromeliaceae</taxon>
        <taxon>Bromelioideae</taxon>
        <taxon>Ananas</taxon>
    </lineage>
</organism>
<dbReference type="Gene3D" id="3.30.70.100">
    <property type="match status" value="1"/>
</dbReference>
<dbReference type="PANTHER" id="PTHR47294:SF3">
    <property type="entry name" value="OS08G0431150 PROTEIN"/>
    <property type="match status" value="1"/>
</dbReference>
<accession>A0A199W7L4</accession>
<sequence length="115" mass="13258">MHGARRRRTGPQSEAMDGRKRSVTMANATVVEAMFYCMTMRMKIDCNGCYKKIRRALLQMQELDSHFIDKQQGKVCVNGQFIPQDVAIKIGKRTNRRVEILEIKEVDVDNQGRPL</sequence>
<proteinExistence type="predicted"/>
<dbReference type="EMBL" id="LSRQ01000091">
    <property type="protein sequence ID" value="OAY85447.1"/>
    <property type="molecule type" value="Genomic_DNA"/>
</dbReference>